<accession>A0AC34G1B2</accession>
<reference evidence="2" key="1">
    <citation type="submission" date="2022-11" db="UniProtKB">
        <authorList>
            <consortium name="WormBaseParasite"/>
        </authorList>
    </citation>
    <scope>IDENTIFICATION</scope>
</reference>
<dbReference type="WBParaSite" id="ES5_v2.g23184.t1">
    <property type="protein sequence ID" value="ES5_v2.g23184.t1"/>
    <property type="gene ID" value="ES5_v2.g23184"/>
</dbReference>
<proteinExistence type="predicted"/>
<sequence length="288" mass="32933">MGLRLILLLCVTDFVFAVTALPYIINYLALWNPDYFDYSPMFIIVSSIPLLVQFKINLIITIAIAIDRLQAMRFPVFYRGKNHMRYVLGVLLSGILFGFLDVILEFYTTQFNVHRYNCAAIGCFQDKLFRAYWGISNMVLNIVALVLTVWVAVELNLIRGRSPATIFGQREQKQLAQVRYDYQTRLANKLSFGVLLISMAFLLVPSTFVGIIELFNLDIFKKFGPFYVFGLLLAGVSNSVIYIWLHQEIRTAAIHVLKHRTCKMEIQSTTITNATSIHPTMTVLPLIN</sequence>
<name>A0AC34G1B2_9BILA</name>
<evidence type="ECO:0000313" key="2">
    <source>
        <dbReference type="WBParaSite" id="ES5_v2.g23184.t1"/>
    </source>
</evidence>
<protein>
    <submittedName>
        <fullName evidence="2">G-protein coupled receptors family 1 profile domain-containing protein</fullName>
    </submittedName>
</protein>
<organism evidence="1 2">
    <name type="scientific">Panagrolaimus sp. ES5</name>
    <dbReference type="NCBI Taxonomy" id="591445"/>
    <lineage>
        <taxon>Eukaryota</taxon>
        <taxon>Metazoa</taxon>
        <taxon>Ecdysozoa</taxon>
        <taxon>Nematoda</taxon>
        <taxon>Chromadorea</taxon>
        <taxon>Rhabditida</taxon>
        <taxon>Tylenchina</taxon>
        <taxon>Panagrolaimomorpha</taxon>
        <taxon>Panagrolaimoidea</taxon>
        <taxon>Panagrolaimidae</taxon>
        <taxon>Panagrolaimus</taxon>
    </lineage>
</organism>
<evidence type="ECO:0000313" key="1">
    <source>
        <dbReference type="Proteomes" id="UP000887579"/>
    </source>
</evidence>
<dbReference type="Proteomes" id="UP000887579">
    <property type="component" value="Unplaced"/>
</dbReference>